<organism evidence="2 3">
    <name type="scientific">Umezawaea tangerina</name>
    <dbReference type="NCBI Taxonomy" id="84725"/>
    <lineage>
        <taxon>Bacteria</taxon>
        <taxon>Bacillati</taxon>
        <taxon>Actinomycetota</taxon>
        <taxon>Actinomycetes</taxon>
        <taxon>Pseudonocardiales</taxon>
        <taxon>Pseudonocardiaceae</taxon>
        <taxon>Umezawaea</taxon>
    </lineage>
</organism>
<keyword evidence="3" id="KW-1185">Reference proteome</keyword>
<protein>
    <submittedName>
        <fullName evidence="2">Uncharacterized protein</fullName>
    </submittedName>
</protein>
<comment type="caution">
    <text evidence="2">The sequence shown here is derived from an EMBL/GenBank/DDBJ whole genome shotgun (WGS) entry which is preliminary data.</text>
</comment>
<dbReference type="OrthoDB" id="3681527at2"/>
<sequence length="319" mass="34442">MTDELDPVFTQGMRGMMPFIVEYLNWAAFMTGKQVGFGLPQTGEDLPLSGRSADDFMRVPRMLSGQSLDDVAAVYEALVRNTRDIDDGVEAFQTACGNIFRNWEGRAQEACAMYGARLMDYVNDERDVTTRLAAAVLAYGAIIKSAREDWVKLANQFLDALAQKLEEDSASGWKVVITALGVIATAALSTTGGGLAIAMTFAGAVYNVVVAAGTEALKESLDGETFGQIGHKFLNACDELEDRVKSALRTEVEDKLAKLNLERPSPPALPVDVGSFDRDPGAELVPEHRTPGVDGWLERKAEEGGQADRASAITNRLGT</sequence>
<dbReference type="RefSeq" id="WP_106188347.1">
    <property type="nucleotide sequence ID" value="NZ_PVTF01000005.1"/>
</dbReference>
<feature type="region of interest" description="Disordered" evidence="1">
    <location>
        <begin position="268"/>
        <end position="319"/>
    </location>
</feature>
<evidence type="ECO:0000256" key="1">
    <source>
        <dbReference type="SAM" id="MobiDB-lite"/>
    </source>
</evidence>
<feature type="compositionally biased region" description="Basic and acidic residues" evidence="1">
    <location>
        <begin position="275"/>
        <end position="303"/>
    </location>
</feature>
<reference evidence="2 3" key="1">
    <citation type="submission" date="2018-03" db="EMBL/GenBank/DDBJ databases">
        <title>Genomic Encyclopedia of Archaeal and Bacterial Type Strains, Phase II (KMG-II): from individual species to whole genera.</title>
        <authorList>
            <person name="Goeker M."/>
        </authorList>
    </citation>
    <scope>NUCLEOTIDE SEQUENCE [LARGE SCALE GENOMIC DNA]</scope>
    <source>
        <strain evidence="2 3">DSM 44720</strain>
    </source>
</reference>
<accession>A0A2T0T6L7</accession>
<dbReference type="AlphaFoldDB" id="A0A2T0T6L7"/>
<dbReference type="Proteomes" id="UP000239494">
    <property type="component" value="Unassembled WGS sequence"/>
</dbReference>
<evidence type="ECO:0000313" key="2">
    <source>
        <dbReference type="EMBL" id="PRY41299.1"/>
    </source>
</evidence>
<dbReference type="EMBL" id="PVTF01000005">
    <property type="protein sequence ID" value="PRY41299.1"/>
    <property type="molecule type" value="Genomic_DNA"/>
</dbReference>
<proteinExistence type="predicted"/>
<gene>
    <name evidence="2" type="ORF">CLV43_10557</name>
</gene>
<name>A0A2T0T6L7_9PSEU</name>
<evidence type="ECO:0000313" key="3">
    <source>
        <dbReference type="Proteomes" id="UP000239494"/>
    </source>
</evidence>